<evidence type="ECO:0000256" key="1">
    <source>
        <dbReference type="ARBA" id="ARBA00009437"/>
    </source>
</evidence>
<dbReference type="PROSITE" id="PS50931">
    <property type="entry name" value="HTH_LYSR"/>
    <property type="match status" value="1"/>
</dbReference>
<sequence>MDIKQLRYFAAVVAEGGFSGAAAKLHLSQPSLSKSIRTLEEQIGFQLLERTTKRVDLTESGRVFYERALLILAEMDIFEKEVNEVKVAGSGEVRLGMIESVKNWIPGILGWYRQEYPDMHVVLKEVLGRNDIEHALRDYAVHVCLTNEFIDEPDIVTVPLYKENLVLVMNANHPLANRPTVKLKDIEKEPFIITSKGFQTRANITKAFEEAGIKMNVCYDADRFETILTLVESGIGLSIIPRNYIGEIVPETLRIHELDSPSLERTVYLAYIKNRYRPPAIEALLDRMRGVE</sequence>
<dbReference type="SUPFAM" id="SSF53850">
    <property type="entry name" value="Periplasmic binding protein-like II"/>
    <property type="match status" value="1"/>
</dbReference>
<dbReference type="InterPro" id="IPR050950">
    <property type="entry name" value="HTH-type_LysR_regulators"/>
</dbReference>
<keyword evidence="7" id="KW-1185">Reference proteome</keyword>
<evidence type="ECO:0000313" key="6">
    <source>
        <dbReference type="EMBL" id="MDW0108793.1"/>
    </source>
</evidence>
<keyword evidence="2" id="KW-0805">Transcription regulation</keyword>
<dbReference type="EMBL" id="JAUBDH010000001">
    <property type="protein sequence ID" value="MDW0108793.1"/>
    <property type="molecule type" value="Genomic_DNA"/>
</dbReference>
<dbReference type="PANTHER" id="PTHR30419">
    <property type="entry name" value="HTH-TYPE TRANSCRIPTIONAL REGULATOR YBHD"/>
    <property type="match status" value="1"/>
</dbReference>
<dbReference type="Gene3D" id="1.10.10.10">
    <property type="entry name" value="Winged helix-like DNA-binding domain superfamily/Winged helix DNA-binding domain"/>
    <property type="match status" value="1"/>
</dbReference>
<protein>
    <submittedName>
        <fullName evidence="6">LysR family transcriptional regulator</fullName>
    </submittedName>
</protein>
<evidence type="ECO:0000313" key="7">
    <source>
        <dbReference type="Proteomes" id="UP001280629"/>
    </source>
</evidence>
<dbReference type="Proteomes" id="UP001280629">
    <property type="component" value="Unassembled WGS sequence"/>
</dbReference>
<evidence type="ECO:0000256" key="3">
    <source>
        <dbReference type="ARBA" id="ARBA00023125"/>
    </source>
</evidence>
<name>A0ABU4FVN6_9BACL</name>
<dbReference type="Pfam" id="PF03466">
    <property type="entry name" value="LysR_substrate"/>
    <property type="match status" value="1"/>
</dbReference>
<dbReference type="InterPro" id="IPR000847">
    <property type="entry name" value="LysR_HTH_N"/>
</dbReference>
<evidence type="ECO:0000256" key="2">
    <source>
        <dbReference type="ARBA" id="ARBA00023015"/>
    </source>
</evidence>
<evidence type="ECO:0000259" key="5">
    <source>
        <dbReference type="PROSITE" id="PS50931"/>
    </source>
</evidence>
<proteinExistence type="inferred from homology"/>
<keyword evidence="4" id="KW-0804">Transcription</keyword>
<feature type="domain" description="HTH lysR-type" evidence="5">
    <location>
        <begin position="1"/>
        <end position="58"/>
    </location>
</feature>
<dbReference type="Pfam" id="PF00126">
    <property type="entry name" value="HTH_1"/>
    <property type="match status" value="1"/>
</dbReference>
<gene>
    <name evidence="6" type="ORF">QT716_01885</name>
</gene>
<dbReference type="Gene3D" id="3.40.190.290">
    <property type="match status" value="1"/>
</dbReference>
<dbReference type="SUPFAM" id="SSF46785">
    <property type="entry name" value="Winged helix' DNA-binding domain"/>
    <property type="match status" value="1"/>
</dbReference>
<dbReference type="PRINTS" id="PR00039">
    <property type="entry name" value="HTHLYSR"/>
</dbReference>
<comment type="similarity">
    <text evidence="1">Belongs to the LysR transcriptional regulatory family.</text>
</comment>
<accession>A0ABU4FVN6</accession>
<keyword evidence="3" id="KW-0238">DNA-binding</keyword>
<comment type="caution">
    <text evidence="6">The sequence shown here is derived from an EMBL/GenBank/DDBJ whole genome shotgun (WGS) entry which is preliminary data.</text>
</comment>
<organism evidence="6 7">
    <name type="scientific">Sporosarcina aquimarina</name>
    <dbReference type="NCBI Taxonomy" id="114975"/>
    <lineage>
        <taxon>Bacteria</taxon>
        <taxon>Bacillati</taxon>
        <taxon>Bacillota</taxon>
        <taxon>Bacilli</taxon>
        <taxon>Bacillales</taxon>
        <taxon>Caryophanaceae</taxon>
        <taxon>Sporosarcina</taxon>
    </lineage>
</organism>
<reference evidence="6 7" key="1">
    <citation type="submission" date="2023-06" db="EMBL/GenBank/DDBJ databases">
        <title>Sporosarcina sp. nov., isolated from Korean traditional fermented seafood 'Jeotgal'.</title>
        <authorList>
            <person name="Yang A.-I."/>
            <person name="Shin N.-R."/>
        </authorList>
    </citation>
    <scope>NUCLEOTIDE SEQUENCE [LARGE SCALE GENOMIC DNA]</scope>
    <source>
        <strain evidence="6 7">KCTC3840</strain>
    </source>
</reference>
<dbReference type="CDD" id="cd05466">
    <property type="entry name" value="PBP2_LTTR_substrate"/>
    <property type="match status" value="1"/>
</dbReference>
<evidence type="ECO:0000256" key="4">
    <source>
        <dbReference type="ARBA" id="ARBA00023163"/>
    </source>
</evidence>
<dbReference type="RefSeq" id="WP_317934051.1">
    <property type="nucleotide sequence ID" value="NZ_JAUBDH010000001.1"/>
</dbReference>
<dbReference type="InterPro" id="IPR036388">
    <property type="entry name" value="WH-like_DNA-bd_sf"/>
</dbReference>
<dbReference type="InterPro" id="IPR036390">
    <property type="entry name" value="WH_DNA-bd_sf"/>
</dbReference>
<dbReference type="InterPro" id="IPR005119">
    <property type="entry name" value="LysR_subst-bd"/>
</dbReference>